<dbReference type="RefSeq" id="WP_097897874.1">
    <property type="nucleotide sequence ID" value="NZ_NVOR01000053.1"/>
</dbReference>
<dbReference type="Proteomes" id="UP000221020">
    <property type="component" value="Unassembled WGS sequence"/>
</dbReference>
<reference evidence="1 2" key="1">
    <citation type="submission" date="2017-09" db="EMBL/GenBank/DDBJ databases">
        <title>Large-scale bioinformatics analysis of Bacillus genomes uncovers conserved roles of natural products in bacterial physiology.</title>
        <authorList>
            <consortium name="Agbiome Team Llc"/>
            <person name="Bleich R.M."/>
            <person name="Grubbs K.J."/>
            <person name="Santa Maria K.C."/>
            <person name="Allen S.E."/>
            <person name="Farag S."/>
            <person name="Shank E.A."/>
            <person name="Bowers A."/>
        </authorList>
    </citation>
    <scope>NUCLEOTIDE SEQUENCE [LARGE SCALE GENOMIC DNA]</scope>
    <source>
        <strain evidence="1 2">AFS092012</strain>
    </source>
</reference>
<gene>
    <name evidence="1" type="ORF">CON65_15115</name>
</gene>
<proteinExistence type="predicted"/>
<comment type="caution">
    <text evidence="1">The sequence shown here is derived from an EMBL/GenBank/DDBJ whole genome shotgun (WGS) entry which is preliminary data.</text>
</comment>
<evidence type="ECO:0008006" key="3">
    <source>
        <dbReference type="Google" id="ProtNLM"/>
    </source>
</evidence>
<accession>A0AA91VAV4</accession>
<name>A0AA91VAV4_9BACI</name>
<organism evidence="1 2">
    <name type="scientific">Bacillus pseudomycoides</name>
    <dbReference type="NCBI Taxonomy" id="64104"/>
    <lineage>
        <taxon>Bacteria</taxon>
        <taxon>Bacillati</taxon>
        <taxon>Bacillota</taxon>
        <taxon>Bacilli</taxon>
        <taxon>Bacillales</taxon>
        <taxon>Bacillaceae</taxon>
        <taxon>Bacillus</taxon>
        <taxon>Bacillus cereus group</taxon>
    </lineage>
</organism>
<dbReference type="Pfam" id="PF10978">
    <property type="entry name" value="DUF2785"/>
    <property type="match status" value="1"/>
</dbReference>
<protein>
    <recommendedName>
        <fullName evidence="3">DUF2785 domain-containing protein</fullName>
    </recommendedName>
</protein>
<sequence>MNIMTLQQQLELIQQNDYTQMQNIDMNELTLNMLQHIGTTDSYVRNQLIYDCFSHFIQNEFLSHDQLELLLTTCLSKKYLHFDITSSHTDGVFTRSYTALLIALIIQFDNTHSFLLPETIQETKKQLIEYMNLETDFRGHVKNKGWAHSVAHVSDAFNELVHNPNISCTCYEEITHCLLNKIFIYSTVYHSNEDERIVTPLLSMLYHDFPKEQFFSIIYKKIKRLPQFRKRLSLDEYCILCANIKTFLRTLFFRAREDPNLTSISIRAEKLVRELLKYY</sequence>
<evidence type="ECO:0000313" key="2">
    <source>
        <dbReference type="Proteomes" id="UP000221020"/>
    </source>
</evidence>
<dbReference type="AlphaFoldDB" id="A0AA91VAV4"/>
<dbReference type="EMBL" id="NVOR01000053">
    <property type="protein sequence ID" value="PED81810.1"/>
    <property type="molecule type" value="Genomic_DNA"/>
</dbReference>
<dbReference type="InterPro" id="IPR021247">
    <property type="entry name" value="DUF2785"/>
</dbReference>
<evidence type="ECO:0000313" key="1">
    <source>
        <dbReference type="EMBL" id="PED81810.1"/>
    </source>
</evidence>